<comment type="caution">
    <text evidence="2">The sequence shown here is derived from an EMBL/GenBank/DDBJ whole genome shotgun (WGS) entry which is preliminary data.</text>
</comment>
<feature type="compositionally biased region" description="Basic and acidic residues" evidence="1">
    <location>
        <begin position="100"/>
        <end position="133"/>
    </location>
</feature>
<dbReference type="GO" id="GO:0032259">
    <property type="term" value="P:methylation"/>
    <property type="evidence" value="ECO:0007669"/>
    <property type="project" value="UniProtKB-KW"/>
</dbReference>
<dbReference type="EMBL" id="LRGB01012009">
    <property type="protein sequence ID" value="KZS00001.1"/>
    <property type="molecule type" value="Genomic_DNA"/>
</dbReference>
<evidence type="ECO:0000256" key="1">
    <source>
        <dbReference type="SAM" id="MobiDB-lite"/>
    </source>
</evidence>
<evidence type="ECO:0000313" key="3">
    <source>
        <dbReference type="Proteomes" id="UP000076858"/>
    </source>
</evidence>
<dbReference type="GO" id="GO:0008168">
    <property type="term" value="F:methyltransferase activity"/>
    <property type="evidence" value="ECO:0007669"/>
    <property type="project" value="UniProtKB-KW"/>
</dbReference>
<evidence type="ECO:0000313" key="2">
    <source>
        <dbReference type="EMBL" id="KZS00001.1"/>
    </source>
</evidence>
<sequence>EFELLPGDLVLVRRRPRKKGLTKKFLLKFTGPFQVVKKVPATTFLVEDLPAVRKKNSFRRFHAHVCQFRRFNGRVDDEGDEDEQGIEDRMDEPDEDEEQLREIANVHERESEEGERREHEREKEERTTTTRDGRKSRRPVWMKDFTDQY</sequence>
<feature type="region of interest" description="Disordered" evidence="1">
    <location>
        <begin position="73"/>
        <end position="149"/>
    </location>
</feature>
<accession>A0A162C1R9</accession>
<proteinExistence type="predicted"/>
<feature type="compositionally biased region" description="Acidic residues" evidence="1">
    <location>
        <begin position="77"/>
        <end position="99"/>
    </location>
</feature>
<name>A0A162C1R9_9CRUS</name>
<keyword evidence="2" id="KW-0489">Methyltransferase</keyword>
<keyword evidence="2" id="KW-0808">Transferase</keyword>
<dbReference type="Proteomes" id="UP000076858">
    <property type="component" value="Unassembled WGS sequence"/>
</dbReference>
<protein>
    <submittedName>
        <fullName evidence="2">Putative Histone-lysine N-methyltransferase NSD2</fullName>
    </submittedName>
</protein>
<dbReference type="AlphaFoldDB" id="A0A162C1R9"/>
<keyword evidence="3" id="KW-1185">Reference proteome</keyword>
<feature type="non-terminal residue" evidence="2">
    <location>
        <position position="1"/>
    </location>
</feature>
<gene>
    <name evidence="2" type="ORF">APZ42_003900</name>
</gene>
<organism evidence="2 3">
    <name type="scientific">Daphnia magna</name>
    <dbReference type="NCBI Taxonomy" id="35525"/>
    <lineage>
        <taxon>Eukaryota</taxon>
        <taxon>Metazoa</taxon>
        <taxon>Ecdysozoa</taxon>
        <taxon>Arthropoda</taxon>
        <taxon>Crustacea</taxon>
        <taxon>Branchiopoda</taxon>
        <taxon>Diplostraca</taxon>
        <taxon>Cladocera</taxon>
        <taxon>Anomopoda</taxon>
        <taxon>Daphniidae</taxon>
        <taxon>Daphnia</taxon>
    </lineage>
</organism>
<reference evidence="2 3" key="1">
    <citation type="submission" date="2016-03" db="EMBL/GenBank/DDBJ databases">
        <title>EvidentialGene: Evidence-directed Construction of Genes on Genomes.</title>
        <authorList>
            <person name="Gilbert D.G."/>
            <person name="Choi J.-H."/>
            <person name="Mockaitis K."/>
            <person name="Colbourne J."/>
            <person name="Pfrender M."/>
        </authorList>
    </citation>
    <scope>NUCLEOTIDE SEQUENCE [LARGE SCALE GENOMIC DNA]</scope>
    <source>
        <strain evidence="2 3">Xinb3</strain>
        <tissue evidence="2">Complete organism</tissue>
    </source>
</reference>